<evidence type="ECO:0000256" key="10">
    <source>
        <dbReference type="ARBA" id="ARBA00022989"/>
    </source>
</evidence>
<organism evidence="14 15">
    <name type="scientific">Neisseria meningitidis serogroup B</name>
    <dbReference type="NCBI Taxonomy" id="491"/>
    <lineage>
        <taxon>Bacteria</taxon>
        <taxon>Pseudomonadati</taxon>
        <taxon>Pseudomonadota</taxon>
        <taxon>Betaproteobacteria</taxon>
        <taxon>Neisseriales</taxon>
        <taxon>Neisseriaceae</taxon>
        <taxon>Neisseria</taxon>
    </lineage>
</organism>
<comment type="subcellular location">
    <subcellularLocation>
        <location evidence="2">Cell inner membrane</location>
        <topology evidence="2">Single-pass type II membrane protein</topology>
    </subcellularLocation>
    <subcellularLocation>
        <location evidence="12">Cell membrane</location>
        <topology evidence="12">Single-pass type II membrane protein</topology>
    </subcellularLocation>
</comment>
<evidence type="ECO:0000256" key="4">
    <source>
        <dbReference type="ARBA" id="ARBA00011471"/>
    </source>
</evidence>
<evidence type="ECO:0000256" key="8">
    <source>
        <dbReference type="ARBA" id="ARBA00022692"/>
    </source>
</evidence>
<reference evidence="14 15" key="1">
    <citation type="submission" date="2014-11" db="EMBL/GenBank/DDBJ databases">
        <authorList>
            <person name="Diene M.Seydina."/>
        </authorList>
    </citation>
    <scope>NUCLEOTIDE SEQUENCE [LARGE SCALE GENOMIC DNA]</scope>
    <source>
        <strain evidence="14 15">Neisseria meningitidis CHUV</strain>
    </source>
</reference>
<keyword evidence="7" id="KW-0997">Cell inner membrane</keyword>
<comment type="function">
    <text evidence="1">Involved in the TonB-dependent energy-dependent transport of various receptor-bound substrates.</text>
</comment>
<feature type="transmembrane region" description="Helical" evidence="13">
    <location>
        <begin position="20"/>
        <end position="40"/>
    </location>
</feature>
<dbReference type="EMBL" id="CVTF01000062">
    <property type="protein sequence ID" value="CRL92380.1"/>
    <property type="molecule type" value="Genomic_DNA"/>
</dbReference>
<evidence type="ECO:0000256" key="2">
    <source>
        <dbReference type="ARBA" id="ARBA00004249"/>
    </source>
</evidence>
<dbReference type="GO" id="GO:0015031">
    <property type="term" value="P:protein transport"/>
    <property type="evidence" value="ECO:0007669"/>
    <property type="project" value="UniProtKB-KW"/>
</dbReference>
<evidence type="ECO:0000256" key="12">
    <source>
        <dbReference type="RuleBase" id="RU003879"/>
    </source>
</evidence>
<keyword evidence="6" id="KW-1003">Cell membrane</keyword>
<dbReference type="AlphaFoldDB" id="A0A0H5DLU7"/>
<evidence type="ECO:0000256" key="6">
    <source>
        <dbReference type="ARBA" id="ARBA00022475"/>
    </source>
</evidence>
<dbReference type="SMR" id="A0A0H5DLU7"/>
<evidence type="ECO:0000256" key="13">
    <source>
        <dbReference type="SAM" id="Phobius"/>
    </source>
</evidence>
<evidence type="ECO:0000256" key="7">
    <source>
        <dbReference type="ARBA" id="ARBA00022519"/>
    </source>
</evidence>
<dbReference type="InterPro" id="IPR003400">
    <property type="entry name" value="ExbD"/>
</dbReference>
<dbReference type="Proteomes" id="UP000182715">
    <property type="component" value="Unassembled WGS sequence"/>
</dbReference>
<proteinExistence type="inferred from homology"/>
<dbReference type="Pfam" id="PF02472">
    <property type="entry name" value="ExbD"/>
    <property type="match status" value="1"/>
</dbReference>
<evidence type="ECO:0000256" key="5">
    <source>
        <dbReference type="ARBA" id="ARBA00022448"/>
    </source>
</evidence>
<keyword evidence="11 13" id="KW-0472">Membrane</keyword>
<evidence type="ECO:0000256" key="1">
    <source>
        <dbReference type="ARBA" id="ARBA00003540"/>
    </source>
</evidence>
<dbReference type="Gene3D" id="3.30.420.270">
    <property type="match status" value="1"/>
</dbReference>
<evidence type="ECO:0000256" key="11">
    <source>
        <dbReference type="ARBA" id="ARBA00023136"/>
    </source>
</evidence>
<keyword evidence="8 12" id="KW-0812">Transmembrane</keyword>
<keyword evidence="5 12" id="KW-0813">Transport</keyword>
<evidence type="ECO:0000313" key="14">
    <source>
        <dbReference type="EMBL" id="CRL92380.1"/>
    </source>
</evidence>
<protein>
    <submittedName>
        <fullName evidence="14">Biopolymer transport protein ExbD/TolR</fullName>
    </submittedName>
</protein>
<evidence type="ECO:0000256" key="9">
    <source>
        <dbReference type="ARBA" id="ARBA00022927"/>
    </source>
</evidence>
<name>A0A0H5DLU7_NEIMI</name>
<dbReference type="GO" id="GO:0005886">
    <property type="term" value="C:plasma membrane"/>
    <property type="evidence" value="ECO:0007669"/>
    <property type="project" value="UniProtKB-SubCell"/>
</dbReference>
<comment type="subunit">
    <text evidence="4">The accessory proteins ExbB and ExbD seem to form a complex with TonB.</text>
</comment>
<evidence type="ECO:0000256" key="3">
    <source>
        <dbReference type="ARBA" id="ARBA00005811"/>
    </source>
</evidence>
<sequence>MAFGSMNSGDDSPMSDINVTPLVDVMLVLLIVFMITMPVLTHSIPLELPTASEQTNKQDKQPKDPLRLTIDANGGYYVGGDSASKVEIGEVESRLKAAKEQNENVIVAIAADKAVEYDYVNKALEAARQAGITKIGFVTETKAQ</sequence>
<accession>A0A0H5DLU7</accession>
<evidence type="ECO:0000313" key="15">
    <source>
        <dbReference type="Proteomes" id="UP000182715"/>
    </source>
</evidence>
<keyword evidence="10 13" id="KW-1133">Transmembrane helix</keyword>
<comment type="similarity">
    <text evidence="3 12">Belongs to the ExbD/TolR family.</text>
</comment>
<dbReference type="OMA" id="PYGLVMD"/>
<dbReference type="PANTHER" id="PTHR30558:SF12">
    <property type="entry name" value="BIOPOLYMER TRANSPORT PROTEIN EXBD"/>
    <property type="match status" value="1"/>
</dbReference>
<dbReference type="GO" id="GO:0022857">
    <property type="term" value="F:transmembrane transporter activity"/>
    <property type="evidence" value="ECO:0007669"/>
    <property type="project" value="InterPro"/>
</dbReference>
<dbReference type="PANTHER" id="PTHR30558">
    <property type="entry name" value="EXBD MEMBRANE COMPONENT OF PMF-DRIVEN MACROMOLECULE IMPORT SYSTEM"/>
    <property type="match status" value="1"/>
</dbReference>
<keyword evidence="9 12" id="KW-0653">Protein transport</keyword>